<keyword evidence="1" id="KW-0175">Coiled coil</keyword>
<feature type="region of interest" description="Disordered" evidence="2">
    <location>
        <begin position="1200"/>
        <end position="1241"/>
    </location>
</feature>
<dbReference type="GO" id="GO:0006406">
    <property type="term" value="P:mRNA export from nucleus"/>
    <property type="evidence" value="ECO:0007669"/>
    <property type="project" value="TreeGrafter"/>
</dbReference>
<dbReference type="eggNOG" id="KOG1860">
    <property type="taxonomic scope" value="Eukaryota"/>
</dbReference>
<name>S3CUA0_OPHP1</name>
<feature type="compositionally biased region" description="Polar residues" evidence="2">
    <location>
        <begin position="883"/>
        <end position="903"/>
    </location>
</feature>
<feature type="region of interest" description="Disordered" evidence="2">
    <location>
        <begin position="91"/>
        <end position="263"/>
    </location>
</feature>
<feature type="compositionally biased region" description="Polar residues" evidence="2">
    <location>
        <begin position="1"/>
        <end position="15"/>
    </location>
</feature>
<feature type="region of interest" description="Disordered" evidence="2">
    <location>
        <begin position="1575"/>
        <end position="1617"/>
    </location>
</feature>
<dbReference type="Proteomes" id="UP000016923">
    <property type="component" value="Unassembled WGS sequence"/>
</dbReference>
<dbReference type="PANTHER" id="PTHR12436">
    <property type="entry name" value="80 KDA MCM3-ASSOCIATED PROTEIN"/>
    <property type="match status" value="1"/>
</dbReference>
<dbReference type="Pfam" id="PF03399">
    <property type="entry name" value="SAC3_GANP"/>
    <property type="match status" value="1"/>
</dbReference>
<accession>S3CUA0</accession>
<feature type="coiled-coil region" evidence="1">
    <location>
        <begin position="1118"/>
        <end position="1175"/>
    </location>
</feature>
<sequence length="1654" mass="177217">MAYGQQQLAPGTMATNMFGKAPPPAGNPFGAQASATPAAANPFLAKAAGAPTASNPFGQPSGLGAAAAPNPFQAAVKANTAATANPAQRAASPFSMFGQPSQALAPANGTQAPTPSPFQAATLPVAGQPFSAPAAPSTSSPFGGFSGAGTNGLSSTAPAAANRFQANSTPSPFGAPSPFGSTPTSTAAPSPFGGAAVKPAAPSPFGGASTTPAPSQLDALASAKAAARKSVHFNSNPVSSTAPAYSSSAPSNGPAKPKQNSFARFTPKAPAPLVQNQTATQDEYTKKILGQLQKDRINPPQWPADPGNPNKASAMDGFWSSYDNYRTKARDSLVKAGLIDNPNIRKKLNEAIDFKGICEDMCPEFEKIERIYQHNVMMAEKTESPDGTMWPSPSIMVKALTRSSAGQEAPLPMDVRTVASLKRTLDYLIDNVLGEESRLPLVHNFLWDRTRAIRRDFIFHSTMSEEEMQGQIYCLEVITRFHVTCLHLLSQKGLAPEGFDQLQERIQLSKALLSLLQAYDDCKDRQIKCSNEAEFRAYFILLNAQDPNFQHRVSEWGTNLWYDSDEVQTAMTLAQTMQSVWDWRGPGRPAMPTTTALGAFSTFFRIVESPQVSYTMACFAEAQFMHVRRGILRNMVRAYARTRDTPKDLTVAALNNMLRFDTVDEAWEFVKTNGLEFSSEDKSTAYLDLTNRPTVSNEPLPQAFSKNLVERKRAGRSLPDALHTTVFEAPGTAPPVVDAEPKKNESDLFVSQTPTPTLAPMSAPTNFGNAFGKPPAAAASAPSTSIFGSTTAAKPTAQAANPATSIFSSASSSPSPAPSPAPRFFPASSQPVKKEAAPSLLFQAAPDSKRKASDNGSTTPTTSPAKTAATSNLFGLGATQAESPLSFQPPAATTSAPSFFSQIPSTASTTPSSTHQAIPGPQPPTTSSFSSLFPSSTPSTTTPADTKTTTPAAPVLSNVFSAGTTPTPADTSSSSLFSGATTSAPSLSSTHAFPNPFGAGAASSTALPKAAGKLPEISQNSLFSASAPPPPQQPAPSKNQLMDSFNKWFVLGDTGILGEFKEGFIEYLVKETFNKYQHDEAERIKREEDEKSWEEAIKFKTYNLSVKFFYKWRRIARERALDRRARQARDELKAYRAAKRIEQRKAAEQAAVEERERAIEARRMASKEVKLLEELGYTEFTTAARKRKALADNERLRSVSMSAVGQHPHQHLPQQQHYAPHLQDDATPSEQPQHEFQKPRLPHKLPVRAIKDGISNTVSRAKEFVSSRIASSSSKRHHRTSYGDGDSVFDDGASMSGESVRSTRSIRSNFSRVSRDSIGSNTNTSTVTYYRRSVPGKSRMHSIFTRVPSGSSTGAAEPAPPPKKITNFMRYSKNAGVDKNQHQNPSQSQNQRWGSPSSFSASTSRRPATATAAVSPSPSDRPSFSSSMGVGSNAGSGFGSSMIGNGHGIGAGNGSKVKSSYWRLRAMGMVQMPNKQYLHESLALPMLQDGKRFPGVGNYGLPPVPTWDDAMDANKNAEMVDVHDDGDDDDDDDARTETYAEEIMRRTMVPSSSLSPAGALSRKRVFSGSTEAVNAGGADVTAGNPHNKSAIMSPPGVKKARVEASGTAASSDGQLTEAERVIREMRELAAAMDEDRDWFKEQTELLQKGVSAWD</sequence>
<dbReference type="PANTHER" id="PTHR12436:SF3">
    <property type="entry name" value="GERMINAL-CENTER ASSOCIATED NUCLEAR PROTEIN"/>
    <property type="match status" value="1"/>
</dbReference>
<dbReference type="GO" id="GO:0005737">
    <property type="term" value="C:cytoplasm"/>
    <property type="evidence" value="ECO:0007669"/>
    <property type="project" value="TreeGrafter"/>
</dbReference>
<dbReference type="OMA" id="TWGKEYW"/>
<evidence type="ECO:0000313" key="4">
    <source>
        <dbReference type="EMBL" id="EPE04265.1"/>
    </source>
</evidence>
<feature type="compositionally biased region" description="Low complexity" evidence="2">
    <location>
        <begin position="1211"/>
        <end position="1221"/>
    </location>
</feature>
<evidence type="ECO:0000259" key="3">
    <source>
        <dbReference type="Pfam" id="PF03399"/>
    </source>
</evidence>
<evidence type="ECO:0000313" key="5">
    <source>
        <dbReference type="Proteomes" id="UP000016923"/>
    </source>
</evidence>
<proteinExistence type="predicted"/>
<organism evidence="4 5">
    <name type="scientific">Ophiostoma piceae (strain UAMH 11346)</name>
    <name type="common">Sap stain fungus</name>
    <dbReference type="NCBI Taxonomy" id="1262450"/>
    <lineage>
        <taxon>Eukaryota</taxon>
        <taxon>Fungi</taxon>
        <taxon>Dikarya</taxon>
        <taxon>Ascomycota</taxon>
        <taxon>Pezizomycotina</taxon>
        <taxon>Sordariomycetes</taxon>
        <taxon>Sordariomycetidae</taxon>
        <taxon>Ophiostomatales</taxon>
        <taxon>Ophiostomataceae</taxon>
        <taxon>Ophiostoma</taxon>
    </lineage>
</organism>
<feature type="domain" description="SAC3/GANP/THP3 conserved" evidence="3">
    <location>
        <begin position="361"/>
        <end position="678"/>
    </location>
</feature>
<feature type="compositionally biased region" description="Polar residues" evidence="2">
    <location>
        <begin position="1296"/>
        <end position="1308"/>
    </location>
</feature>
<evidence type="ECO:0000256" key="1">
    <source>
        <dbReference type="SAM" id="Coils"/>
    </source>
</evidence>
<feature type="region of interest" description="Disordered" evidence="2">
    <location>
        <begin position="1"/>
        <end position="34"/>
    </location>
</feature>
<reference evidence="4 5" key="1">
    <citation type="journal article" date="2013" name="BMC Genomics">
        <title>The genome and transcriptome of the pine saprophyte Ophiostoma piceae, and a comparison with the bark beetle-associated pine pathogen Grosmannia clavigera.</title>
        <authorList>
            <person name="Haridas S."/>
            <person name="Wang Y."/>
            <person name="Lim L."/>
            <person name="Massoumi Alamouti S."/>
            <person name="Jackman S."/>
            <person name="Docking R."/>
            <person name="Robertson G."/>
            <person name="Birol I."/>
            <person name="Bohlmann J."/>
            <person name="Breuil C."/>
        </authorList>
    </citation>
    <scope>NUCLEOTIDE SEQUENCE [LARGE SCALE GENOMIC DNA]</scope>
    <source>
        <strain evidence="4 5">UAMH 11346</strain>
    </source>
</reference>
<dbReference type="GO" id="GO:0070390">
    <property type="term" value="C:transcription export complex 2"/>
    <property type="evidence" value="ECO:0007669"/>
    <property type="project" value="TreeGrafter"/>
</dbReference>
<evidence type="ECO:0000256" key="2">
    <source>
        <dbReference type="SAM" id="MobiDB-lite"/>
    </source>
</evidence>
<feature type="compositionally biased region" description="Low complexity" evidence="2">
    <location>
        <begin position="1382"/>
        <end position="1427"/>
    </location>
</feature>
<feature type="region of interest" description="Disordered" evidence="2">
    <location>
        <begin position="798"/>
        <end position="868"/>
    </location>
</feature>
<dbReference type="InterPro" id="IPR045107">
    <property type="entry name" value="SAC3/GANP/THP3"/>
</dbReference>
<feature type="region of interest" description="Disordered" evidence="2">
    <location>
        <begin position="883"/>
        <end position="987"/>
    </location>
</feature>
<feature type="region of interest" description="Disordered" evidence="2">
    <location>
        <begin position="1266"/>
        <end position="1308"/>
    </location>
</feature>
<dbReference type="HOGENOM" id="CLU_001323_1_1_1"/>
<feature type="compositionally biased region" description="Low complexity" evidence="2">
    <location>
        <begin position="904"/>
        <end position="914"/>
    </location>
</feature>
<feature type="compositionally biased region" description="Low complexity" evidence="2">
    <location>
        <begin position="168"/>
        <end position="183"/>
    </location>
</feature>
<dbReference type="InterPro" id="IPR005062">
    <property type="entry name" value="SAC3/GANP/THP3_conserved"/>
</dbReference>
<dbReference type="Gene3D" id="1.25.40.990">
    <property type="match status" value="1"/>
</dbReference>
<gene>
    <name evidence="4" type="ORF">F503_04780</name>
</gene>
<feature type="region of interest" description="Disordered" evidence="2">
    <location>
        <begin position="1340"/>
        <end position="1430"/>
    </location>
</feature>
<dbReference type="OrthoDB" id="264795at2759"/>
<keyword evidence="5" id="KW-1185">Reference proteome</keyword>
<feature type="compositionally biased region" description="Low complexity" evidence="2">
    <location>
        <begin position="798"/>
        <end position="814"/>
    </location>
</feature>
<feature type="compositionally biased region" description="Polar residues" evidence="2">
    <location>
        <begin position="98"/>
        <end position="119"/>
    </location>
</feature>
<feature type="compositionally biased region" description="Low complexity" evidence="2">
    <location>
        <begin position="925"/>
        <end position="954"/>
    </location>
</feature>
<feature type="compositionally biased region" description="Low complexity" evidence="2">
    <location>
        <begin position="237"/>
        <end position="255"/>
    </location>
</feature>
<feature type="compositionally biased region" description="Low complexity" evidence="2">
    <location>
        <begin position="961"/>
        <end position="984"/>
    </location>
</feature>
<protein>
    <submittedName>
        <fullName evidence="4">80 kd mcm3-associated protein</fullName>
    </submittedName>
</protein>
<dbReference type="EMBL" id="KE148162">
    <property type="protein sequence ID" value="EPE04265.1"/>
    <property type="molecule type" value="Genomic_DNA"/>
</dbReference>
<dbReference type="STRING" id="1262450.S3CUA0"/>
<dbReference type="VEuPathDB" id="FungiDB:F503_04780"/>
<feature type="compositionally biased region" description="Low complexity" evidence="2">
    <location>
        <begin position="857"/>
        <end position="868"/>
    </location>
</feature>
<feature type="compositionally biased region" description="Low complexity" evidence="2">
    <location>
        <begin position="129"/>
        <end position="143"/>
    </location>
</feature>